<dbReference type="InterPro" id="IPR036709">
    <property type="entry name" value="Autotransporte_beta_dom_sf"/>
</dbReference>
<accession>A0A848EUF2</accession>
<dbReference type="Gene3D" id="2.40.128.130">
    <property type="entry name" value="Autotransporter beta-domain"/>
    <property type="match status" value="1"/>
</dbReference>
<keyword evidence="1" id="KW-0812">Transmembrane</keyword>
<feature type="domain" description="Autotransporter" evidence="2">
    <location>
        <begin position="1678"/>
        <end position="1966"/>
    </location>
</feature>
<evidence type="ECO:0000313" key="3">
    <source>
        <dbReference type="EMBL" id="NMK39087.1"/>
    </source>
</evidence>
<dbReference type="Proteomes" id="UP000536773">
    <property type="component" value="Unassembled WGS sequence"/>
</dbReference>
<evidence type="ECO:0000256" key="1">
    <source>
        <dbReference type="SAM" id="Phobius"/>
    </source>
</evidence>
<keyword evidence="1" id="KW-1133">Transmembrane helix</keyword>
<name>A0A848EUF2_MEGEL</name>
<proteinExistence type="predicted"/>
<dbReference type="SUPFAM" id="SSF103515">
    <property type="entry name" value="Autotransporter"/>
    <property type="match status" value="1"/>
</dbReference>
<keyword evidence="1" id="KW-0472">Membrane</keyword>
<evidence type="ECO:0000313" key="4">
    <source>
        <dbReference type="Proteomes" id="UP000536773"/>
    </source>
</evidence>
<protein>
    <recommendedName>
        <fullName evidence="2">Autotransporter domain-containing protein</fullName>
    </recommendedName>
</protein>
<dbReference type="RefSeq" id="WP_169013543.1">
    <property type="nucleotide sequence ID" value="NZ_JABBJH010000008.1"/>
</dbReference>
<dbReference type="PROSITE" id="PS51208">
    <property type="entry name" value="AUTOTRANSPORTER"/>
    <property type="match status" value="1"/>
</dbReference>
<gene>
    <name evidence="3" type="ORF">HG933_06810</name>
</gene>
<organism evidence="3 4">
    <name type="scientific">Megasphaera elsdenii</name>
    <dbReference type="NCBI Taxonomy" id="907"/>
    <lineage>
        <taxon>Bacteria</taxon>
        <taxon>Bacillati</taxon>
        <taxon>Bacillota</taxon>
        <taxon>Negativicutes</taxon>
        <taxon>Veillonellales</taxon>
        <taxon>Veillonellaceae</taxon>
        <taxon>Megasphaera</taxon>
    </lineage>
</organism>
<dbReference type="InterPro" id="IPR005546">
    <property type="entry name" value="Autotransporte_beta"/>
</dbReference>
<evidence type="ECO:0000259" key="2">
    <source>
        <dbReference type="PROSITE" id="PS51208"/>
    </source>
</evidence>
<comment type="caution">
    <text evidence="3">The sequence shown here is derived from an EMBL/GenBank/DDBJ whole genome shotgun (WGS) entry which is preliminary data.</text>
</comment>
<feature type="transmembrane region" description="Helical" evidence="1">
    <location>
        <begin position="12"/>
        <end position="32"/>
    </location>
</feature>
<dbReference type="EMBL" id="JABBJH010000008">
    <property type="protein sequence ID" value="NMK39087.1"/>
    <property type="molecule type" value="Genomic_DNA"/>
</dbReference>
<reference evidence="3 4" key="1">
    <citation type="submission" date="2020-04" db="EMBL/GenBank/DDBJ databases">
        <authorList>
            <person name="Hitch T.C.A."/>
            <person name="Wylensek D."/>
            <person name="Clavel T."/>
        </authorList>
    </citation>
    <scope>NUCLEOTIDE SEQUENCE [LARGE SCALE GENOMIC DNA]</scope>
    <source>
        <strain evidence="3 4">WCA-386-APC-2A</strain>
    </source>
</reference>
<sequence length="1966" mass="207135">MTGYSDKKKVKFVVQMLCAGIITLGIGDFTVLGETTPIQVGDISDRATVNGSVFGSESYDNVSDTHVKIVNATVSGNVRGASSQGKSATNSSVEIEKAGYIKGNVYGGYGNEKETNNQVITEGTIKGSVYGGYMENPRRKLDASKDSSVANNSVTVTGGTIGGKVLGGFADSFDKQWAKKVSSANAKANVVTIEDGTIGTSAKRSEVIGGRSLLQNTSGNKVEVSGGTVYGNILGGKSGDKGSSTKNSVTIKNGSIYGNVYGGYSDNGAVSGNSVTLYHSVSGNVYGGYSKKGKVSSNTLNIRDKNVSVKNVYNVKTMNFYLPQGTKNGDTLLKSHVVIPGGGTTVNAYANGGLNLKMGNSVYLVNGTIDSSKGKVSKGTVSIGVSKSVPVLYSQVTKNKKGDYIKLTIGKSNSSAKIPSSSNQKTSITKGTVTKDIYGGRGYGDNAQNNTVTISGGTITKNVIGGFSTYLYDNNKTSGYANGNTVYIKKGTIGSASKPSTVYGGYSYNNNTNKDRIDVSGGTVYGSVIAGESGNSGSSAYNTVNIKGGTTYGYIAGGESTSGTVTNNGVYVTGGTVKTLKNRTSRIVGGVSKDSDVTNNTVSINGGTVSVDAFGGYSTNGNAETNTVNISQALSGNVYGGYSVNGKAFNNQINLYKGSSGKIYGGYSSTGSVTNNSLNVYGNAFSAKGIYNVDSINFYMPDTVSNGDILLQAPFTVPDAGTLINATAENSLNLKPGESIYLLRGAIDTIHGALGKGNISLGLPEDTPLLYHQWIEDKNSDYVKLTIGEATVAGVLNPENDFYFGFSNTDDVVDNVQTLSQHFSREHPNIKTIYGGYGEGNEVANNKVTVDQNTYTDSSDIIGGASFRSDTEVHHNSILQQDDYFEENLIGGLNQGAVYRPDAGGVHDNSVTLQSNESDIYSGVAGNKIAGGIGANVNVKNNHVYFKGSGWYRPDVYGGYAINSDAVENSVEITKQYKDNVVSPHEMKLYGAVYGGYSKNGNAMSNTINVDTWKSDTLMGDTYGGYSVNGDAIHNKVILCGNTGENASLFGGFSQQGNAIGNTIKMTGVSSVHNQTFDRLFAEDNVVGGESQSNFGTVSDNNIELNNTTVYGYVAGGRNMDQSTNRRIGSVHDNTVNLSSTCLVNGDVVGGEAQSVPVYSNNVTIFANGNDHYFYGHDVYGGKAVSSNVENNVVSASLGRFGTLYGGYSLTGNANKNKVVISGVGRSADFEASLGANGVIGGYSQNGNVQSNSVILNEGSMDYKKTHIEKIVGGFGGGSGKVDSNTVTLNGEYYKSYDYEYKKGQVIGGFSSGSGAVTNNSVNLYRTAYADIFGGYGQRNISGNKVSLIGGTVYGNVFGGYGNGNETVQSNTVSLGANVTGTVYGGYSNGKGNVTGNRINLSHSVAANIIGGYSKKGKVSGNTLGVQAVCNKPLTAKTISNIKNLNFYLPNNTKNGLTVLKANVVVPAEGTTVNVYANGGLNLKTGNSIYLLKGNINTKKGKMQKGKIYFGVSKKLSATYTQQTKNSKSDYIKLAFKGTGTKAPIKAVAKVEPVKTTAAVTIQPTIMKMSSMKLASVNNLLSSGNEQTVAVRAEPVSASINPDSLAVSKLAVQPTTKAMSTGQTMAANTVVITPKASANDIQSTTHVVEGLNPQTKSFVETSAFTAAMVADAANRLINDGMKNAANVVDAGYVEGDHGFVPYLVMSDNDMRYNTGSHLEADGWGLNGGLARKFVNKSGEALVGVFAEHGSNDYDSYLDSGVHGSGDGKFTGGGIFAKQTNHSGFYYEGSLRAGHVHGTYTSNDFSIGELKGIRERFDYRTGYEAFHIGVGKMHQLNQHNVLDTYMRYLYSHQNDFNAEITTGETYHFDDITSSRLVVGTRLTHAINPWNNVYLGVGYQYEFDGDAMATYDGDSTLKPSLHGSSGMMELGWQVKPSKKSPFTVDLAVTGWTGKEEGVEFRLGTKWNF</sequence>